<keyword evidence="4" id="KW-1185">Reference proteome</keyword>
<gene>
    <name evidence="1" type="ORF">EG349_18895</name>
    <name evidence="2" type="ORF">EG353_17605</name>
</gene>
<sequence>MEILGDLKKEVQEGNTPSEDRVKDFANKLFPMEAIVNLHYKTIIKGELLGNTISFDGRPHVGMKKAVTSESGMKGYLVEESEEEKSIYKWKDGNFTEADHELSALWRMTTTQADLLEQLKKSLKPDKFLKFVDFKELDKYVTEVLNDPNIQEFLLISLLENYDIEADVAVQIFGRWYQSGNPLIKEFAPYAFHCLRVDSLFLFGLTSGLIGTRPTNRVDLEYFYYLPFGNVFTSSDKFHKSLIPLLLREDQKFIVGQELKEDLKNIVTFLNTLKTDERKKYKNVPPIIESSFTFQLWKEFFNYPINSNWNRELSEAGKEMMKEKMQEFERALEGDSINLESGDDAEFIVKKSWLSKSDPCFCGSGKKVIDCCISNEKFNEIALEEIRKKIKKDIISSYSKADHVRFSHGNGTELPAIIFVYKISDLDPNGLNGLIRFYQNEELKISASLDGIMITISFIGNNGNENITLPPLPFNPRQLESFLEKKYSKISILDGLISPQNARDVIIIIPEEGAPPKQIIIKEIELYSTDD</sequence>
<dbReference type="AlphaFoldDB" id="A0AAD0YCC4"/>
<organism evidence="1 3">
    <name type="scientific">Chryseobacterium shandongense</name>
    <dbReference type="NCBI Taxonomy" id="1493872"/>
    <lineage>
        <taxon>Bacteria</taxon>
        <taxon>Pseudomonadati</taxon>
        <taxon>Bacteroidota</taxon>
        <taxon>Flavobacteriia</taxon>
        <taxon>Flavobacteriales</taxon>
        <taxon>Weeksellaceae</taxon>
        <taxon>Chryseobacterium group</taxon>
        <taxon>Chryseobacterium</taxon>
    </lineage>
</organism>
<evidence type="ECO:0000313" key="2">
    <source>
        <dbReference type="EMBL" id="AZA97232.1"/>
    </source>
</evidence>
<reference evidence="3 4" key="1">
    <citation type="submission" date="2018-11" db="EMBL/GenBank/DDBJ databases">
        <title>Proposal to divide the Flavobacteriaceae and reorganize its genera based on Amino Acid Identity values calculated from whole genome sequences.</title>
        <authorList>
            <person name="Nicholson A.C."/>
            <person name="Gulvik C.A."/>
            <person name="Whitney A.M."/>
            <person name="Humrighouse B.W."/>
            <person name="Bell M."/>
            <person name="Holmes B."/>
            <person name="Steigerwalt A.G."/>
            <person name="Villarma A."/>
            <person name="Sheth M."/>
            <person name="Batra D."/>
            <person name="Pryor J."/>
            <person name="Bernardet J.-F."/>
            <person name="Hugo C."/>
            <person name="Kampfer P."/>
            <person name="Newman J."/>
            <person name="McQuiston J.R."/>
        </authorList>
    </citation>
    <scope>NUCLEOTIDE SEQUENCE [LARGE SCALE GENOMIC DNA]</scope>
    <source>
        <strain evidence="1 3">G0207</strain>
        <strain evidence="2 4">H5143</strain>
    </source>
</reference>
<dbReference type="EMBL" id="CP033912">
    <property type="protein sequence ID" value="AZA97232.1"/>
    <property type="molecule type" value="Genomic_DNA"/>
</dbReference>
<dbReference type="RefSeq" id="WP_123855354.1">
    <property type="nucleotide sequence ID" value="NZ_CP033912.1"/>
</dbReference>
<dbReference type="Proteomes" id="UP000274073">
    <property type="component" value="Chromosome"/>
</dbReference>
<evidence type="ECO:0000313" key="1">
    <source>
        <dbReference type="EMBL" id="AZA88691.1"/>
    </source>
</evidence>
<dbReference type="Proteomes" id="UP000281741">
    <property type="component" value="Chromosome"/>
</dbReference>
<protein>
    <submittedName>
        <fullName evidence="1">SEC-C domain-containing protein</fullName>
    </submittedName>
</protein>
<evidence type="ECO:0000313" key="4">
    <source>
        <dbReference type="Proteomes" id="UP000281741"/>
    </source>
</evidence>
<accession>A0AAD0YCC4</accession>
<proteinExistence type="predicted"/>
<dbReference type="EMBL" id="CP033915">
    <property type="protein sequence ID" value="AZA88691.1"/>
    <property type="molecule type" value="Genomic_DNA"/>
</dbReference>
<evidence type="ECO:0000313" key="3">
    <source>
        <dbReference type="Proteomes" id="UP000274073"/>
    </source>
</evidence>
<name>A0AAD0YCC4_9FLAO</name>